<reference evidence="4" key="1">
    <citation type="submission" date="2019-08" db="EMBL/GenBank/DDBJ databases">
        <title>The improved chromosome-level genome for the pearl oyster Pinctada fucata martensii using PacBio sequencing and Hi-C.</title>
        <authorList>
            <person name="Zheng Z."/>
        </authorList>
    </citation>
    <scope>NUCLEOTIDE SEQUENCE</scope>
    <source>
        <strain evidence="4">ZZ-2019</strain>
        <tissue evidence="4">Adductor muscle</tissue>
    </source>
</reference>
<dbReference type="AlphaFoldDB" id="A0AA89C1M3"/>
<evidence type="ECO:0008006" key="6">
    <source>
        <dbReference type="Google" id="ProtNLM"/>
    </source>
</evidence>
<evidence type="ECO:0000313" key="5">
    <source>
        <dbReference type="Proteomes" id="UP001186944"/>
    </source>
</evidence>
<dbReference type="PANTHER" id="PTHR31118">
    <property type="entry name" value="CYCLASE-LIKE PROTEIN 2"/>
    <property type="match status" value="1"/>
</dbReference>
<dbReference type="InterPro" id="IPR007325">
    <property type="entry name" value="KFase/CYL"/>
</dbReference>
<feature type="transmembrane region" description="Helical" evidence="2">
    <location>
        <begin position="268"/>
        <end position="285"/>
    </location>
</feature>
<comment type="similarity">
    <text evidence="1">Belongs to the Cyclase 1 superfamily.</text>
</comment>
<evidence type="ECO:0000313" key="4">
    <source>
        <dbReference type="EMBL" id="KAK3105067.1"/>
    </source>
</evidence>
<dbReference type="EMBL" id="VSWD01000004">
    <property type="protein sequence ID" value="KAK3105067.1"/>
    <property type="molecule type" value="Genomic_DNA"/>
</dbReference>
<feature type="chain" id="PRO_5041744506" description="Kynurenine formamidase" evidence="3">
    <location>
        <begin position="18"/>
        <end position="286"/>
    </location>
</feature>
<evidence type="ECO:0000256" key="3">
    <source>
        <dbReference type="SAM" id="SignalP"/>
    </source>
</evidence>
<dbReference type="PANTHER" id="PTHR31118:SF12">
    <property type="entry name" value="CYCLASE-LIKE PROTEIN 2"/>
    <property type="match status" value="1"/>
</dbReference>
<keyword evidence="3" id="KW-0732">Signal</keyword>
<dbReference type="GO" id="GO:0004061">
    <property type="term" value="F:arylformamidase activity"/>
    <property type="evidence" value="ECO:0007669"/>
    <property type="project" value="InterPro"/>
</dbReference>
<comment type="caution">
    <text evidence="4">The sequence shown here is derived from an EMBL/GenBank/DDBJ whole genome shotgun (WGS) entry which is preliminary data.</text>
</comment>
<dbReference type="GO" id="GO:0019441">
    <property type="term" value="P:L-tryptophan catabolic process to kynurenine"/>
    <property type="evidence" value="ECO:0007669"/>
    <property type="project" value="InterPro"/>
</dbReference>
<proteinExistence type="inferred from homology"/>
<dbReference type="Pfam" id="PF04199">
    <property type="entry name" value="Cyclase"/>
    <property type="match status" value="1"/>
</dbReference>
<keyword evidence="2" id="KW-1133">Transmembrane helix</keyword>
<feature type="signal peptide" evidence="3">
    <location>
        <begin position="1"/>
        <end position="17"/>
    </location>
</feature>
<gene>
    <name evidence="4" type="ORF">FSP39_016571</name>
</gene>
<keyword evidence="2" id="KW-0472">Membrane</keyword>
<organism evidence="4 5">
    <name type="scientific">Pinctada imbricata</name>
    <name type="common">Atlantic pearl-oyster</name>
    <name type="synonym">Pinctada martensii</name>
    <dbReference type="NCBI Taxonomy" id="66713"/>
    <lineage>
        <taxon>Eukaryota</taxon>
        <taxon>Metazoa</taxon>
        <taxon>Spiralia</taxon>
        <taxon>Lophotrochozoa</taxon>
        <taxon>Mollusca</taxon>
        <taxon>Bivalvia</taxon>
        <taxon>Autobranchia</taxon>
        <taxon>Pteriomorphia</taxon>
        <taxon>Pterioida</taxon>
        <taxon>Pterioidea</taxon>
        <taxon>Pteriidae</taxon>
        <taxon>Pinctada</taxon>
    </lineage>
</organism>
<sequence>MLLYLTVFLCCFPNVQSETRIVDLSHIYDDEAVGWPIFPKVNITVEQQGYVPLYKSWIEYNSICAPEHRGTHVDAPSHFAEGVWRAHQIPMERMFGRGVVVNVEAKANKDPNYAITIDDVKEWEQKHGKIPYGAVFIMNSGWYKRYPDKHRVYNTTDLANISSFNFPGIPGETTKWLIDKRKIHVLGVDTPSIDDGNSARANSFRSHIYFSNRNIIGIENLANLDAVPESGSMIYVPVPKTRDGSGGLSRVFATYDDAMNGCKRTGEAMLQVIAMCALLFNLIYLF</sequence>
<keyword evidence="2" id="KW-0812">Transmembrane</keyword>
<evidence type="ECO:0000256" key="1">
    <source>
        <dbReference type="ARBA" id="ARBA00007865"/>
    </source>
</evidence>
<protein>
    <recommendedName>
        <fullName evidence="6">Kynurenine formamidase</fullName>
    </recommendedName>
</protein>
<evidence type="ECO:0000256" key="2">
    <source>
        <dbReference type="SAM" id="Phobius"/>
    </source>
</evidence>
<dbReference type="InterPro" id="IPR037175">
    <property type="entry name" value="KFase_sf"/>
</dbReference>
<dbReference type="SUPFAM" id="SSF102198">
    <property type="entry name" value="Putative cyclase"/>
    <property type="match status" value="1"/>
</dbReference>
<name>A0AA89C1M3_PINIB</name>
<dbReference type="Proteomes" id="UP001186944">
    <property type="component" value="Unassembled WGS sequence"/>
</dbReference>
<keyword evidence="5" id="KW-1185">Reference proteome</keyword>
<accession>A0AA89C1M3</accession>
<dbReference type="Gene3D" id="3.50.30.50">
    <property type="entry name" value="Putative cyclase"/>
    <property type="match status" value="1"/>
</dbReference>